<evidence type="ECO:0000313" key="2">
    <source>
        <dbReference type="EMBL" id="SHI74365.1"/>
    </source>
</evidence>
<keyword evidence="1" id="KW-0472">Membrane</keyword>
<dbReference type="EMBL" id="FQZH01000001">
    <property type="protein sequence ID" value="SHI74365.1"/>
    <property type="molecule type" value="Genomic_DNA"/>
</dbReference>
<reference evidence="2 3" key="1">
    <citation type="submission" date="2016-11" db="EMBL/GenBank/DDBJ databases">
        <authorList>
            <person name="Jaros S."/>
            <person name="Januszkiewicz K."/>
            <person name="Wedrychowicz H."/>
        </authorList>
    </citation>
    <scope>NUCLEOTIDE SEQUENCE [LARGE SCALE GENOMIC DNA]</scope>
    <source>
        <strain evidence="2 3">DSM 22807</strain>
    </source>
</reference>
<dbReference type="NCBIfam" id="TIGR02046">
    <property type="entry name" value="sdhC_b558_fam"/>
    <property type="match status" value="1"/>
</dbReference>
<dbReference type="InterPro" id="IPR034804">
    <property type="entry name" value="SQR/QFR_C/D"/>
</dbReference>
<dbReference type="SUPFAM" id="SSF81343">
    <property type="entry name" value="Fumarate reductase respiratory complex transmembrane subunits"/>
    <property type="match status" value="1"/>
</dbReference>
<evidence type="ECO:0000256" key="1">
    <source>
        <dbReference type="SAM" id="Phobius"/>
    </source>
</evidence>
<feature type="transmembrane region" description="Helical" evidence="1">
    <location>
        <begin position="224"/>
        <end position="245"/>
    </location>
</feature>
<name>A0A1M6DMF1_9FLAO</name>
<dbReference type="Proteomes" id="UP000184232">
    <property type="component" value="Unassembled WGS sequence"/>
</dbReference>
<dbReference type="STRING" id="683124.SAMN05444337_0688"/>
<keyword evidence="1" id="KW-1133">Transmembrane helix</keyword>
<dbReference type="InterPro" id="IPR011138">
    <property type="entry name" value="Cytochrome_b-558"/>
</dbReference>
<feature type="transmembrane region" description="Helical" evidence="1">
    <location>
        <begin position="266"/>
        <end position="286"/>
    </location>
</feature>
<dbReference type="GO" id="GO:0016020">
    <property type="term" value="C:membrane"/>
    <property type="evidence" value="ECO:0007669"/>
    <property type="project" value="InterPro"/>
</dbReference>
<organism evidence="2 3">
    <name type="scientific">Flavobacterium haoranii</name>
    <dbReference type="NCBI Taxonomy" id="683124"/>
    <lineage>
        <taxon>Bacteria</taxon>
        <taxon>Pseudomonadati</taxon>
        <taxon>Bacteroidota</taxon>
        <taxon>Flavobacteriia</taxon>
        <taxon>Flavobacteriales</taxon>
        <taxon>Flavobacteriaceae</taxon>
        <taxon>Flavobacterium</taxon>
    </lineage>
</organism>
<dbReference type="RefSeq" id="WP_072781743.1">
    <property type="nucleotide sequence ID" value="NZ_CP045292.1"/>
</dbReference>
<evidence type="ECO:0000313" key="3">
    <source>
        <dbReference type="Proteomes" id="UP000184232"/>
    </source>
</evidence>
<dbReference type="CDD" id="cd03498">
    <property type="entry name" value="SQR_TypeB_2_TM"/>
    <property type="match status" value="1"/>
</dbReference>
<gene>
    <name evidence="2" type="ORF">SAMN05444337_0688</name>
</gene>
<dbReference type="OrthoDB" id="9802842at2"/>
<feature type="transmembrane region" description="Helical" evidence="1">
    <location>
        <begin position="104"/>
        <end position="129"/>
    </location>
</feature>
<accession>A0A1M6DMF1</accession>
<dbReference type="AlphaFoldDB" id="A0A1M6DMF1"/>
<keyword evidence="1" id="KW-0812">Transmembrane</keyword>
<proteinExistence type="predicted"/>
<sequence>MAKSALLKSSIAKKYWMALTGLFLCLFLVGHLLGNLQLLMPNAHQKFNEYALFMTTNPAVKILSYVTYISILFHAVDGFLLTLQNKKARPIAYAKTNPGANSGFASRNMAILGTLILVFIVTHMVNFWAKMHFDKKMPLMTTSITLPGQPQPKDFYVGTQVGQYYMVEQVLADGEKDDATNPMMKKPMKLIGTDMYNANANVKVGSVYKDLYKVTVDFFKDPKIGIFATLGYVLAMFVLAFHLWHGFQSAFQSLGVNNKFTPTIKLVGKVFAVVVPLLFAIIPLYIHFVLK</sequence>
<keyword evidence="3" id="KW-1185">Reference proteome</keyword>
<dbReference type="Gene3D" id="1.20.1300.10">
    <property type="entry name" value="Fumarate reductase/succinate dehydrogenase, transmembrane subunit"/>
    <property type="match status" value="1"/>
</dbReference>
<protein>
    <submittedName>
        <fullName evidence="2">Succinate dehydrogenase / fumarate reductase cytochrome b subunit</fullName>
    </submittedName>
</protein>